<feature type="transmembrane region" description="Helical" evidence="6">
    <location>
        <begin position="220"/>
        <end position="238"/>
    </location>
</feature>
<evidence type="ECO:0000256" key="6">
    <source>
        <dbReference type="SAM" id="Phobius"/>
    </source>
</evidence>
<dbReference type="EMBL" id="VSIY01000009">
    <property type="protein sequence ID" value="TYB81153.1"/>
    <property type="molecule type" value="Genomic_DNA"/>
</dbReference>
<feature type="transmembrane region" description="Helical" evidence="6">
    <location>
        <begin position="6"/>
        <end position="25"/>
    </location>
</feature>
<dbReference type="AlphaFoldDB" id="A0A5D0RI83"/>
<dbReference type="InterPro" id="IPR001851">
    <property type="entry name" value="ABC_transp_permease"/>
</dbReference>
<keyword evidence="5 6" id="KW-0472">Membrane</keyword>
<keyword evidence="8" id="KW-1185">Reference proteome</keyword>
<organism evidence="7 8">
    <name type="scientific">Maritimibacter fusiformis</name>
    <dbReference type="NCBI Taxonomy" id="2603819"/>
    <lineage>
        <taxon>Bacteria</taxon>
        <taxon>Pseudomonadati</taxon>
        <taxon>Pseudomonadota</taxon>
        <taxon>Alphaproteobacteria</taxon>
        <taxon>Rhodobacterales</taxon>
        <taxon>Roseobacteraceae</taxon>
        <taxon>Maritimibacter</taxon>
    </lineage>
</organism>
<feature type="transmembrane region" description="Helical" evidence="6">
    <location>
        <begin position="300"/>
        <end position="317"/>
    </location>
</feature>
<feature type="transmembrane region" description="Helical" evidence="6">
    <location>
        <begin position="324"/>
        <end position="343"/>
    </location>
</feature>
<feature type="transmembrane region" description="Helical" evidence="6">
    <location>
        <begin position="126"/>
        <end position="148"/>
    </location>
</feature>
<comment type="caution">
    <text evidence="7">The sequence shown here is derived from an EMBL/GenBank/DDBJ whole genome shotgun (WGS) entry which is preliminary data.</text>
</comment>
<feature type="transmembrane region" description="Helical" evidence="6">
    <location>
        <begin position="32"/>
        <end position="50"/>
    </location>
</feature>
<dbReference type="InterPro" id="IPR043428">
    <property type="entry name" value="LivM-like"/>
</dbReference>
<name>A0A5D0RI83_9RHOB</name>
<gene>
    <name evidence="7" type="ORF">FVF75_12020</name>
</gene>
<evidence type="ECO:0000256" key="5">
    <source>
        <dbReference type="ARBA" id="ARBA00023136"/>
    </source>
</evidence>
<feature type="transmembrane region" description="Helical" evidence="6">
    <location>
        <begin position="363"/>
        <end position="380"/>
    </location>
</feature>
<evidence type="ECO:0000256" key="2">
    <source>
        <dbReference type="ARBA" id="ARBA00022475"/>
    </source>
</evidence>
<feature type="transmembrane region" description="Helical" evidence="6">
    <location>
        <begin position="155"/>
        <end position="171"/>
    </location>
</feature>
<dbReference type="Pfam" id="PF02653">
    <property type="entry name" value="BPD_transp_2"/>
    <property type="match status" value="1"/>
</dbReference>
<accession>A0A5D0RI83</accession>
<feature type="transmembrane region" description="Helical" evidence="6">
    <location>
        <begin position="87"/>
        <end position="106"/>
    </location>
</feature>
<dbReference type="PANTHER" id="PTHR30482">
    <property type="entry name" value="HIGH-AFFINITY BRANCHED-CHAIN AMINO ACID TRANSPORT SYSTEM PERMEASE"/>
    <property type="match status" value="1"/>
</dbReference>
<feature type="transmembrane region" description="Helical" evidence="6">
    <location>
        <begin position="56"/>
        <end position="75"/>
    </location>
</feature>
<keyword evidence="4 6" id="KW-1133">Transmembrane helix</keyword>
<feature type="transmembrane region" description="Helical" evidence="6">
    <location>
        <begin position="275"/>
        <end position="294"/>
    </location>
</feature>
<dbReference type="PANTHER" id="PTHR30482:SF10">
    <property type="entry name" value="HIGH-AFFINITY BRANCHED-CHAIN AMINO ACID TRANSPORT PROTEIN BRAE"/>
    <property type="match status" value="1"/>
</dbReference>
<evidence type="ECO:0000313" key="8">
    <source>
        <dbReference type="Proteomes" id="UP000322080"/>
    </source>
</evidence>
<reference evidence="7 8" key="1">
    <citation type="submission" date="2019-08" db="EMBL/GenBank/DDBJ databases">
        <title>Identification of a novel species of the genus Boseongicola.</title>
        <authorList>
            <person name="Zhang X.-Q."/>
        </authorList>
    </citation>
    <scope>NUCLEOTIDE SEQUENCE [LARGE SCALE GENOMIC DNA]</scope>
    <source>
        <strain evidence="7 8">HY14</strain>
    </source>
</reference>
<comment type="subcellular location">
    <subcellularLocation>
        <location evidence="1">Cell membrane</location>
        <topology evidence="1">Multi-pass membrane protein</topology>
    </subcellularLocation>
</comment>
<sequence length="402" mass="43773">MQQIDLARTALLFLPLFLLGLLALPGRATRRAILALIAAAVAAFALPLILDRGTLTYLVSFSTMAGIYAILALGLNSQWGLAGHVNFGVAGFFSVGAFTSALFTTTMPEGALAAYSQQAFGLQWPFLAGVVMAGILAAIVGFLISIPVLRLRTDFLAIATLGIAEVIRFIFQNERWLANGPQPMRGIPRPLDCLFKDPACSWLPTGVADFLAPLSPRDYVFFYLIVVSLILALVFIALERISRSPWGRMLRAIRDEENSAAMNGKNVTRRRIESFVVGSFIMGVAGAVYAHYVVSIDYSHFNPLFATFIIWVMLMLGGSGNNKGAILGAFAVWGVWSGAAFMIDSASPALQLISDDLPSRGAYLRWMLVALLLGLIVLYRPQGLIKERKRVSDFMPDDTNKD</sequence>
<dbReference type="Proteomes" id="UP000322080">
    <property type="component" value="Unassembled WGS sequence"/>
</dbReference>
<protein>
    <submittedName>
        <fullName evidence="7">Branched-chain amino acid ABC transporter permease</fullName>
    </submittedName>
</protein>
<proteinExistence type="predicted"/>
<dbReference type="GO" id="GO:0005886">
    <property type="term" value="C:plasma membrane"/>
    <property type="evidence" value="ECO:0007669"/>
    <property type="project" value="UniProtKB-SubCell"/>
</dbReference>
<keyword evidence="2" id="KW-1003">Cell membrane</keyword>
<evidence type="ECO:0000256" key="3">
    <source>
        <dbReference type="ARBA" id="ARBA00022692"/>
    </source>
</evidence>
<dbReference type="RefSeq" id="WP_148378217.1">
    <property type="nucleotide sequence ID" value="NZ_VSIY01000009.1"/>
</dbReference>
<keyword evidence="3 6" id="KW-0812">Transmembrane</keyword>
<evidence type="ECO:0000313" key="7">
    <source>
        <dbReference type="EMBL" id="TYB81153.1"/>
    </source>
</evidence>
<dbReference type="GO" id="GO:0015658">
    <property type="term" value="F:branched-chain amino acid transmembrane transporter activity"/>
    <property type="evidence" value="ECO:0007669"/>
    <property type="project" value="InterPro"/>
</dbReference>
<dbReference type="CDD" id="cd06581">
    <property type="entry name" value="TM_PBP1_LivM_like"/>
    <property type="match status" value="1"/>
</dbReference>
<evidence type="ECO:0000256" key="4">
    <source>
        <dbReference type="ARBA" id="ARBA00022989"/>
    </source>
</evidence>
<evidence type="ECO:0000256" key="1">
    <source>
        <dbReference type="ARBA" id="ARBA00004651"/>
    </source>
</evidence>